<accession>A0A8G2FGG4</accession>
<dbReference type="AlphaFoldDB" id="A0A8G2FGG4"/>
<feature type="chain" id="PRO_5034848545" evidence="1">
    <location>
        <begin position="27"/>
        <end position="109"/>
    </location>
</feature>
<evidence type="ECO:0000313" key="3">
    <source>
        <dbReference type="Proteomes" id="UP000186308"/>
    </source>
</evidence>
<name>A0A8G2FGG4_ACIRU</name>
<proteinExistence type="predicted"/>
<organism evidence="2 3">
    <name type="scientific">Acidiphilium rubrum</name>
    <dbReference type="NCBI Taxonomy" id="526"/>
    <lineage>
        <taxon>Bacteria</taxon>
        <taxon>Pseudomonadati</taxon>
        <taxon>Pseudomonadota</taxon>
        <taxon>Alphaproteobacteria</taxon>
        <taxon>Acetobacterales</taxon>
        <taxon>Acidocellaceae</taxon>
        <taxon>Acidiphilium</taxon>
    </lineage>
</organism>
<keyword evidence="3" id="KW-1185">Reference proteome</keyword>
<reference evidence="2 3" key="1">
    <citation type="submission" date="2017-01" db="EMBL/GenBank/DDBJ databases">
        <authorList>
            <person name="Varghese N."/>
            <person name="Submissions S."/>
        </authorList>
    </citation>
    <scope>NUCLEOTIDE SEQUENCE [LARGE SCALE GENOMIC DNA]</scope>
    <source>
        <strain evidence="2 3">ATCC 35905</strain>
    </source>
</reference>
<keyword evidence="1" id="KW-0732">Signal</keyword>
<evidence type="ECO:0000256" key="1">
    <source>
        <dbReference type="SAM" id="SignalP"/>
    </source>
</evidence>
<dbReference type="RefSeq" id="WP_139334036.1">
    <property type="nucleotide sequence ID" value="NZ_DAOMCH010000014.1"/>
</dbReference>
<evidence type="ECO:0000313" key="2">
    <source>
        <dbReference type="EMBL" id="SIQ73712.1"/>
    </source>
</evidence>
<comment type="caution">
    <text evidence="2">The sequence shown here is derived from an EMBL/GenBank/DDBJ whole genome shotgun (WGS) entry which is preliminary data.</text>
</comment>
<feature type="signal peptide" evidence="1">
    <location>
        <begin position="1"/>
        <end position="26"/>
    </location>
</feature>
<protein>
    <submittedName>
        <fullName evidence="2">Uncharacterized protein</fullName>
    </submittedName>
</protein>
<dbReference type="Proteomes" id="UP000186308">
    <property type="component" value="Unassembled WGS sequence"/>
</dbReference>
<gene>
    <name evidence="2" type="ORF">SAMN05421828_108149</name>
</gene>
<dbReference type="EMBL" id="FTNE01000008">
    <property type="protein sequence ID" value="SIQ73712.1"/>
    <property type="molecule type" value="Genomic_DNA"/>
</dbReference>
<sequence length="109" mass="11050">MTNTLKSLMAAGLLAAVIGVPGLGHAAGGGAEGGAAFPDTVGTHIYSPGPMAPAQPFRLEMQMSAPAMTVIHTDMMMHPSMAGTTKIACIMQPVPHHRGMVVLTCTPGA</sequence>